<dbReference type="InterPro" id="IPR007842">
    <property type="entry name" value="HEPN_dom"/>
</dbReference>
<feature type="domain" description="HEPN" evidence="1">
    <location>
        <begin position="19"/>
        <end position="126"/>
    </location>
</feature>
<evidence type="ECO:0000259" key="1">
    <source>
        <dbReference type="PROSITE" id="PS50910"/>
    </source>
</evidence>
<keyword evidence="3" id="KW-1185">Reference proteome</keyword>
<proteinExistence type="predicted"/>
<dbReference type="PROSITE" id="PS50910">
    <property type="entry name" value="HEPN"/>
    <property type="match status" value="1"/>
</dbReference>
<name>A0ABT9E0F0_9PROT</name>
<dbReference type="SUPFAM" id="SSF81593">
    <property type="entry name" value="Nucleotidyltransferase substrate binding subunit/domain"/>
    <property type="match status" value="1"/>
</dbReference>
<dbReference type="Gene3D" id="1.20.120.330">
    <property type="entry name" value="Nucleotidyltransferases domain 2"/>
    <property type="match status" value="1"/>
</dbReference>
<organism evidence="2 3">
    <name type="scientific">Paracraurococcus lichenis</name>
    <dbReference type="NCBI Taxonomy" id="3064888"/>
    <lineage>
        <taxon>Bacteria</taxon>
        <taxon>Pseudomonadati</taxon>
        <taxon>Pseudomonadota</taxon>
        <taxon>Alphaproteobacteria</taxon>
        <taxon>Acetobacterales</taxon>
        <taxon>Roseomonadaceae</taxon>
        <taxon>Paracraurococcus</taxon>
    </lineage>
</organism>
<evidence type="ECO:0000313" key="2">
    <source>
        <dbReference type="EMBL" id="MDO9709630.1"/>
    </source>
</evidence>
<sequence>MSDEHRLRRRSDAAEWITFAERDYRAARLLLSAVPPLLEAAAFHCQQAAEKLLKAFLVLEGKPTPKLHDLGQLSTRLDRYGPILADMEEALESLSPWAVTGRYPDLEEAQPTEAEIRNAFDLLDTLMDRVRQAATDLP</sequence>
<comment type="caution">
    <text evidence="2">The sequence shown here is derived from an EMBL/GenBank/DDBJ whole genome shotgun (WGS) entry which is preliminary data.</text>
</comment>
<dbReference type="Pfam" id="PF05168">
    <property type="entry name" value="HEPN"/>
    <property type="match status" value="1"/>
</dbReference>
<gene>
    <name evidence="2" type="ORF">Q7A36_14860</name>
</gene>
<dbReference type="Proteomes" id="UP001243009">
    <property type="component" value="Unassembled WGS sequence"/>
</dbReference>
<dbReference type="RefSeq" id="WP_305104497.1">
    <property type="nucleotide sequence ID" value="NZ_JAUTWS010000012.1"/>
</dbReference>
<dbReference type="EMBL" id="JAUTWS010000012">
    <property type="protein sequence ID" value="MDO9709630.1"/>
    <property type="molecule type" value="Genomic_DNA"/>
</dbReference>
<reference evidence="2 3" key="1">
    <citation type="submission" date="2023-08" db="EMBL/GenBank/DDBJ databases">
        <title>The draft genome sequence of Paracraurococcus sp. LOR1-02.</title>
        <authorList>
            <person name="Kingkaew E."/>
            <person name="Tanasupawat S."/>
        </authorList>
    </citation>
    <scope>NUCLEOTIDE SEQUENCE [LARGE SCALE GENOMIC DNA]</scope>
    <source>
        <strain evidence="2 3">LOR1-02</strain>
    </source>
</reference>
<dbReference type="SMART" id="SM00748">
    <property type="entry name" value="HEPN"/>
    <property type="match status" value="1"/>
</dbReference>
<protein>
    <submittedName>
        <fullName evidence="2">HEPN domain-containing protein</fullName>
    </submittedName>
</protein>
<evidence type="ECO:0000313" key="3">
    <source>
        <dbReference type="Proteomes" id="UP001243009"/>
    </source>
</evidence>
<accession>A0ABT9E0F0</accession>